<feature type="compositionally biased region" description="Low complexity" evidence="1">
    <location>
        <begin position="849"/>
        <end position="864"/>
    </location>
</feature>
<feature type="region of interest" description="Disordered" evidence="1">
    <location>
        <begin position="2735"/>
        <end position="2781"/>
    </location>
</feature>
<feature type="region of interest" description="Disordered" evidence="1">
    <location>
        <begin position="158"/>
        <end position="185"/>
    </location>
</feature>
<feature type="compositionally biased region" description="Gly residues" evidence="1">
    <location>
        <begin position="2237"/>
        <end position="2246"/>
    </location>
</feature>
<feature type="compositionally biased region" description="Low complexity" evidence="1">
    <location>
        <begin position="1380"/>
        <end position="1395"/>
    </location>
</feature>
<keyword evidence="3" id="KW-1185">Reference proteome</keyword>
<feature type="compositionally biased region" description="Basic residues" evidence="1">
    <location>
        <begin position="941"/>
        <end position="950"/>
    </location>
</feature>
<dbReference type="EMBL" id="GL378358">
    <property type="protein sequence ID" value="EFJ45333.1"/>
    <property type="molecule type" value="Genomic_DNA"/>
</dbReference>
<feature type="compositionally biased region" description="Gly residues" evidence="1">
    <location>
        <begin position="2257"/>
        <end position="2266"/>
    </location>
</feature>
<feature type="compositionally biased region" description="Low complexity" evidence="1">
    <location>
        <begin position="2576"/>
        <end position="2586"/>
    </location>
</feature>
<feature type="compositionally biased region" description="Low complexity" evidence="1">
    <location>
        <begin position="267"/>
        <end position="277"/>
    </location>
</feature>
<accession>D8U4T7</accession>
<feature type="region of interest" description="Disordered" evidence="1">
    <location>
        <begin position="1253"/>
        <end position="1273"/>
    </location>
</feature>
<dbReference type="GeneID" id="9616348"/>
<feature type="region of interest" description="Disordered" evidence="1">
    <location>
        <begin position="95"/>
        <end position="124"/>
    </location>
</feature>
<evidence type="ECO:0000313" key="2">
    <source>
        <dbReference type="EMBL" id="EFJ45333.1"/>
    </source>
</evidence>
<feature type="region of interest" description="Disordered" evidence="1">
    <location>
        <begin position="328"/>
        <end position="450"/>
    </location>
</feature>
<feature type="region of interest" description="Disordered" evidence="1">
    <location>
        <begin position="2297"/>
        <end position="2360"/>
    </location>
</feature>
<feature type="region of interest" description="Disordered" evidence="1">
    <location>
        <begin position="1130"/>
        <end position="1182"/>
    </location>
</feature>
<evidence type="ECO:0000313" key="3">
    <source>
        <dbReference type="Proteomes" id="UP000001058"/>
    </source>
</evidence>
<feature type="region of interest" description="Disordered" evidence="1">
    <location>
        <begin position="550"/>
        <end position="574"/>
    </location>
</feature>
<feature type="region of interest" description="Disordered" evidence="1">
    <location>
        <begin position="2552"/>
        <end position="2586"/>
    </location>
</feature>
<feature type="region of interest" description="Disordered" evidence="1">
    <location>
        <begin position="2212"/>
        <end position="2266"/>
    </location>
</feature>
<feature type="compositionally biased region" description="Basic and acidic residues" evidence="1">
    <location>
        <begin position="373"/>
        <end position="402"/>
    </location>
</feature>
<feature type="compositionally biased region" description="Acidic residues" evidence="1">
    <location>
        <begin position="2216"/>
        <end position="2225"/>
    </location>
</feature>
<feature type="region of interest" description="Disordered" evidence="1">
    <location>
        <begin position="2602"/>
        <end position="2647"/>
    </location>
</feature>
<feature type="region of interest" description="Disordered" evidence="1">
    <location>
        <begin position="1711"/>
        <end position="1731"/>
    </location>
</feature>
<feature type="region of interest" description="Disordered" evidence="1">
    <location>
        <begin position="927"/>
        <end position="991"/>
    </location>
</feature>
<feature type="compositionally biased region" description="Low complexity" evidence="1">
    <location>
        <begin position="1130"/>
        <end position="1139"/>
    </location>
</feature>
<feature type="region of interest" description="Disordered" evidence="1">
    <location>
        <begin position="1900"/>
        <end position="1929"/>
    </location>
</feature>
<dbReference type="Proteomes" id="UP000001058">
    <property type="component" value="Unassembled WGS sequence"/>
</dbReference>
<feature type="region of interest" description="Disordered" evidence="1">
    <location>
        <begin position="2104"/>
        <end position="2184"/>
    </location>
</feature>
<feature type="region of interest" description="Disordered" evidence="1">
    <location>
        <begin position="589"/>
        <end position="608"/>
    </location>
</feature>
<organism evidence="3">
    <name type="scientific">Volvox carteri f. nagariensis</name>
    <dbReference type="NCBI Taxonomy" id="3068"/>
    <lineage>
        <taxon>Eukaryota</taxon>
        <taxon>Viridiplantae</taxon>
        <taxon>Chlorophyta</taxon>
        <taxon>core chlorophytes</taxon>
        <taxon>Chlorophyceae</taxon>
        <taxon>CS clade</taxon>
        <taxon>Chlamydomonadales</taxon>
        <taxon>Volvocaceae</taxon>
        <taxon>Volvox</taxon>
    </lineage>
</organism>
<protein>
    <submittedName>
        <fullName evidence="2">Uncharacterized protein</fullName>
    </submittedName>
</protein>
<feature type="region of interest" description="Disordered" evidence="1">
    <location>
        <begin position="1"/>
        <end position="48"/>
    </location>
</feature>
<evidence type="ECO:0000256" key="1">
    <source>
        <dbReference type="SAM" id="MobiDB-lite"/>
    </source>
</evidence>
<feature type="region of interest" description="Disordered" evidence="1">
    <location>
        <begin position="267"/>
        <end position="287"/>
    </location>
</feature>
<gene>
    <name evidence="2" type="ORF">VOLCADRAFT_94443</name>
</gene>
<reference evidence="2 3" key="1">
    <citation type="journal article" date="2010" name="Science">
        <title>Genomic analysis of organismal complexity in the multicellular green alga Volvox carteri.</title>
        <authorList>
            <person name="Prochnik S.E."/>
            <person name="Umen J."/>
            <person name="Nedelcu A.M."/>
            <person name="Hallmann A."/>
            <person name="Miller S.M."/>
            <person name="Nishii I."/>
            <person name="Ferris P."/>
            <person name="Kuo A."/>
            <person name="Mitros T."/>
            <person name="Fritz-Laylin L.K."/>
            <person name="Hellsten U."/>
            <person name="Chapman J."/>
            <person name="Simakov O."/>
            <person name="Rensing S.A."/>
            <person name="Terry A."/>
            <person name="Pangilinan J."/>
            <person name="Kapitonov V."/>
            <person name="Jurka J."/>
            <person name="Salamov A."/>
            <person name="Shapiro H."/>
            <person name="Schmutz J."/>
            <person name="Grimwood J."/>
            <person name="Lindquist E."/>
            <person name="Lucas S."/>
            <person name="Grigoriev I.V."/>
            <person name="Schmitt R."/>
            <person name="Kirk D."/>
            <person name="Rokhsar D.S."/>
        </authorList>
    </citation>
    <scope>NUCLEOTIDE SEQUENCE [LARGE SCALE GENOMIC DNA]</scope>
    <source>
        <strain evidence="3">f. Nagariensis / Eve</strain>
    </source>
</reference>
<feature type="region of interest" description="Disordered" evidence="1">
    <location>
        <begin position="849"/>
        <end position="885"/>
    </location>
</feature>
<name>D8U4T7_VOLCA</name>
<feature type="compositionally biased region" description="Basic and acidic residues" evidence="1">
    <location>
        <begin position="1420"/>
        <end position="1430"/>
    </location>
</feature>
<feature type="non-terminal residue" evidence="2">
    <location>
        <position position="1"/>
    </location>
</feature>
<feature type="region of interest" description="Disordered" evidence="1">
    <location>
        <begin position="2495"/>
        <end position="2525"/>
    </location>
</feature>
<feature type="region of interest" description="Disordered" evidence="1">
    <location>
        <begin position="632"/>
        <end position="685"/>
    </location>
</feature>
<feature type="region of interest" description="Disordered" evidence="1">
    <location>
        <begin position="1026"/>
        <end position="1046"/>
    </location>
</feature>
<feature type="region of interest" description="Disordered" evidence="1">
    <location>
        <begin position="1978"/>
        <end position="1998"/>
    </location>
</feature>
<feature type="region of interest" description="Disordered" evidence="1">
    <location>
        <begin position="1379"/>
        <end position="1432"/>
    </location>
</feature>
<feature type="compositionally biased region" description="Low complexity" evidence="1">
    <location>
        <begin position="1027"/>
        <end position="1036"/>
    </location>
</feature>
<dbReference type="InParanoid" id="D8U4T7"/>
<dbReference type="OrthoDB" id="10651214at2759"/>
<feature type="compositionally biased region" description="Basic residues" evidence="1">
    <location>
        <begin position="665"/>
        <end position="684"/>
    </location>
</feature>
<feature type="compositionally biased region" description="Low complexity" evidence="1">
    <location>
        <begin position="951"/>
        <end position="964"/>
    </location>
</feature>
<sequence>VVARTSPYPLRSRLSDSARDGPSNGRGENGTPQSSQALKIVVKKKRVSGACTPRLSEQKMYNLARAEPSPARHAGHAVYTGVLASSLEPRDLLDKQQQQLSTHDRREAPNEGTDARQPSTEAAGAVHGAMLRRRRYSGGAERGQLALLARALVNPADAKAGRVGSPGSAQQQLHSMLGPDDRGSIGIQVAENGGPTWRDGAGAPYAAAINEGDDVSMAELNECLATGSAKIQAELPTAGANAGAPLPASGTPAASWKLGGSSSRLASRAASASTLRTPGGRCGGAGSNQQQRRLLRCNSPMDLCQAVQSAQARAEVHAGCDVRKEQHGPAVGAGAAGSLSEPVATPTQETTSAAAMRRCLHTRVRLQRSEPSSGKDGKALPKSRAGSEKEKGTAELTADGKEPYSSSGDGMSLTDGCMAASGKERSRAVSRLNPARPLDSQPQPGDLAPRCQNTRAADVSAAGSAEGAVVPLRTETNGSGSGVAQRASVALFEPVVSEPPTKVAMGVAAMAVAKLAAAQPDLQSPTPSLTGIDPWITVAKLAARAASVTCDVRPQQQPEQPGENGGQEAKETGTSGADVVVSAHVDIFSGGTGSGRAAEQREGGGEAPAAAAITVQLSTGDEEDTRELLFEGSEEEQQLATTGPGTARPNATRERTKLEGSLPGRHARNLTRRGRGKVRGRGRRSLSSVCAAETVTTSGRMNRGKAEVAATAKGADCITPGALRAAFRADSASGDDSSPDVPIGKLVEAAAAAAAAGAADAAVVTRRLCPPSSGGLKKVVPASAAVTAVTPVASKRATRDASAALDAGNNLAARISVFADSPSAVPDSEDLPIGQLVAAAAAAAAAAGTGTTRSPGSSPSAGAHGSREGGVDNAGEGAPGADPIPIVKCAGALQQGQRRGQSKVSDNASGVAPTPAAEVAAATAAVTSVSVGGNTTATKHEARRKRKRRSSTSLGLSSGGSAELHPADRAARGAAEGLPRGGTDGAPGSDIAAVSSVPIASEPCQGCSTDHLGLAAGIKQGSQQPVTTAAASSADAGTEEARGVATSGQELASTVASQQPQLASAVAGGSKVQLANLWKRQRVMGSMPQSVTRVGGARPGSGRMEAKLRPQAGAACEGATHTLRADVQQQELQEPQSELGHAGHGAQGPRSEHPCQSAVAPAAGKGSAVQQEKNGGDGVEQNVGCEAAHGETVGKPQYADVEMVEPVYETESYSCGVKEQEQQRLCLSELLPSEASAGRNQGVDTVQGVIVSASSGNSADPEDGGSDRTAGYEDGACAQPAAAVAAVNRVHIRSVWKRPRLAEASRPVSSAGGGRLTGRRALLGSSLQRPAGATAAPVQASTAAALPGRVQAGPEDDTGPAVLADQPSAVADGECEVRLQQQAQQPKAAADSDSAGGDGSQDGNGGHHRFSGNVGLTPVEEGKRDADQKNRTGPLAVSAVAVAAGLTTAMATSAINVRGDALHHTPPRMLRGGPLVTAPSPRISALGVIGKPPRSPCDLRAAATAVPPSPRLLPSPSPSSCEVACRAGHRLRDPSLHPAALPGGAGMSPIQPLLSRLQAAAVPSPLAHAGTGSRLRPPPVPMSPLSGSTAAAAAILAAADAPLAPSPAPDARAPSPLALLSNASKRMVASAAEASFLQPLAPIRTKALQPAAATGGAASGVKRSVVQAVEALLSIPLLGNDDDSSPSGTGDADAAVAASAAITVVGAEADDTVRDGTAPTTGAAASDGAMSPGGMACRLERLLDAASCEARGPSSVAAEVHGSENQHAAGPPSAFALLVDVAAAQSGGEDAKANGKHGAKETPCGSCTASASGGACKQAGSSDPLSEGPKPLRSALRGVQPFFSAPGLWAAGHIARSPPQMVLHGGAAVVAAAATTGPNGGGGAVCSLVCEERLDLFHGKAASPLPPRPRPSSKQPKAPPTDSRSVPGITRHGLVFQPCMARSPTSRLSPSKATTLVIGGQAESPVAGSLRPTDGFSTPPCGTSKSRHGGATGSASGWHRAGDGVSSLYPGHQYDSMIEDVVQQILNEASPELPPSLELTLAAAPMTTSVAAAGGVTREGVTGVVARHAPAMLASGDENEPQAVNGVAPSLVAAAPPATGVLSLQHQLQQQTPPLPRSTSLTGPAGKRRRSGDVEDFGGADAGGEEGTTTAALGEAEQRPEAQAQPVGLVGHRRRPRKAARVDGGPSSVAAAAAAAAVAAVAVNDKQTLDELSNLDSDDSDDDVLDCYSRGGAASSGAGGGPGRGVAGQARTQGAQRGVGGGPGRGPGFMFAGRLLPYGPPCGGNWMKPGLAWSRTAGGAPPPVQPFMGPARPSPQLRAGGPSAATAAGASRPSPPVAPLGSGAGGARLATAATPPPPPSMPACLDNPALPGEGLLDVPRTLSMPRSTVPSRRQNTYLSAAADASSARPTLEQEYREALINLRLAQAWAAGERWARCDLAGLPADVSKRGVTERLAVLDIASSKLNCYRGAEGATKVMAKVEEEWEHLRRIRMAAASRSTVRTPSGTTPSPAPGGHHSLRGGASYARVPHTPLPFAAHAHAAAAALAAAVPAPAPAGPHSLAAAGTQQGGPEDMTVPAAATPPSEPAAVAAVAPLALGHSHAMQGEKTKAAPQQDDQQRQHRHNSHASPLTHPNHRNVAGCGGGFDRPFAATPPPAAAGTGLFGSDGVAGGNGGDASALLMHRLNPQQLQLTPPASILKTVPTPYTAPVLTASTPSGATGGKKAVKFAAVLELGPQSGYRHTKRPAPPPRPSFDLTIQSQSELQPQEEQEQGQPSKLEQQQ</sequence>
<feature type="compositionally biased region" description="Low complexity" evidence="1">
    <location>
        <begin position="2247"/>
        <end position="2256"/>
    </location>
</feature>
<dbReference type="KEGG" id="vcn:VOLCADRAFT_94443"/>
<dbReference type="RefSeq" id="XP_002953709.1">
    <property type="nucleotide sequence ID" value="XM_002953663.1"/>
</dbReference>
<proteinExistence type="predicted"/>
<feature type="compositionally biased region" description="Low complexity" evidence="1">
    <location>
        <begin position="2318"/>
        <end position="2332"/>
    </location>
</feature>
<feature type="compositionally biased region" description="Low complexity" evidence="1">
    <location>
        <begin position="2503"/>
        <end position="2515"/>
    </location>
</feature>